<comment type="caution">
    <text evidence="1">The sequence shown here is derived from an EMBL/GenBank/DDBJ whole genome shotgun (WGS) entry which is preliminary data.</text>
</comment>
<dbReference type="EMBL" id="JNAJ01000004">
    <property type="protein sequence ID" value="KGF93082.1"/>
    <property type="molecule type" value="Genomic_DNA"/>
</dbReference>
<dbReference type="SUPFAM" id="SSF53448">
    <property type="entry name" value="Nucleotide-diphospho-sugar transferases"/>
    <property type="match status" value="1"/>
</dbReference>
<dbReference type="AlphaFoldDB" id="A0A0A1ZU45"/>
<proteinExistence type="predicted"/>
<organism evidence="1 2">
    <name type="scientific">Prochlorococcus marinus str. MIT 9116</name>
    <dbReference type="NCBI Taxonomy" id="167544"/>
    <lineage>
        <taxon>Bacteria</taxon>
        <taxon>Bacillati</taxon>
        <taxon>Cyanobacteriota</taxon>
        <taxon>Cyanophyceae</taxon>
        <taxon>Synechococcales</taxon>
        <taxon>Prochlorococcaceae</taxon>
        <taxon>Prochlorococcus</taxon>
    </lineage>
</organism>
<evidence type="ECO:0000313" key="2">
    <source>
        <dbReference type="Proteomes" id="UP000030491"/>
    </source>
</evidence>
<dbReference type="Gene3D" id="3.90.550.10">
    <property type="entry name" value="Spore Coat Polysaccharide Biosynthesis Protein SpsA, Chain A"/>
    <property type="match status" value="1"/>
</dbReference>
<dbReference type="Proteomes" id="UP000030491">
    <property type="component" value="Unassembled WGS sequence"/>
</dbReference>
<dbReference type="InterPro" id="IPR029044">
    <property type="entry name" value="Nucleotide-diphossugar_trans"/>
</dbReference>
<protein>
    <recommendedName>
        <fullName evidence="3">Glycosyltransferase 2-like domain-containing protein</fullName>
    </recommendedName>
</protein>
<accession>A0A0A1ZU45</accession>
<reference evidence="2" key="1">
    <citation type="journal article" date="2014" name="Sci. Data">
        <title>Genomes of diverse isolates of the marine cyanobacterium Prochlorococcus.</title>
        <authorList>
            <person name="Biller S."/>
            <person name="Berube P."/>
            <person name="Thompson J."/>
            <person name="Kelly L."/>
            <person name="Roggensack S."/>
            <person name="Awad L."/>
            <person name="Roache-Johnson K."/>
            <person name="Ding H."/>
            <person name="Giovannoni S.J."/>
            <person name="Moore L.R."/>
            <person name="Chisholm S.W."/>
        </authorList>
    </citation>
    <scope>NUCLEOTIDE SEQUENCE [LARGE SCALE GENOMIC DNA]</scope>
</reference>
<name>A0A0A1ZU45_PROMR</name>
<sequence>MHESLVEHHSQILKNFEGVLIKQKGKLKTAREHIDSLLNYSNSKYIMFCHDDDLFSPQMAIYILNLLKKFQPNSLCSKVKYINQKGLLLPNRQDKSINKINFINENQVLRGYFLPFSRPIVYPTMVYERIRLIKYFKNNSYLGPHEDVRIIYEFARKGLMVMNLKSDLYFYRTHPGQDSSVRNTIPRLRLMVWLKNLNTNIFLKFALFNFSKIQYIVFYKKNSFAFKFIDRIFNSIRYNLIKFRSGEKLF</sequence>
<evidence type="ECO:0000313" key="1">
    <source>
        <dbReference type="EMBL" id="KGF93082.1"/>
    </source>
</evidence>
<gene>
    <name evidence="1" type="ORF">EU93_0257</name>
</gene>
<evidence type="ECO:0008006" key="3">
    <source>
        <dbReference type="Google" id="ProtNLM"/>
    </source>
</evidence>